<gene>
    <name evidence="1" type="primary">LOC106175700</name>
    <name evidence="1" type="ORF">TNCV_674001</name>
</gene>
<keyword evidence="2" id="KW-1185">Reference proteome</keyword>
<proteinExistence type="predicted"/>
<organism evidence="1 2">
    <name type="scientific">Trichonephila clavipes</name>
    <name type="common">Golden silk orbweaver</name>
    <name type="synonym">Nephila clavipes</name>
    <dbReference type="NCBI Taxonomy" id="2585209"/>
    <lineage>
        <taxon>Eukaryota</taxon>
        <taxon>Metazoa</taxon>
        <taxon>Ecdysozoa</taxon>
        <taxon>Arthropoda</taxon>
        <taxon>Chelicerata</taxon>
        <taxon>Arachnida</taxon>
        <taxon>Araneae</taxon>
        <taxon>Araneomorphae</taxon>
        <taxon>Entelegynae</taxon>
        <taxon>Araneoidea</taxon>
        <taxon>Nephilidae</taxon>
        <taxon>Trichonephila</taxon>
    </lineage>
</organism>
<dbReference type="EMBL" id="BMAU01021403">
    <property type="protein sequence ID" value="GFY32645.1"/>
    <property type="molecule type" value="Genomic_DNA"/>
</dbReference>
<dbReference type="Proteomes" id="UP000887159">
    <property type="component" value="Unassembled WGS sequence"/>
</dbReference>
<protein>
    <submittedName>
        <fullName evidence="1">Uncharacterized protein LOC106175700</fullName>
    </submittedName>
</protein>
<sequence length="953" mass="109279">MQNFNSKYKLLKSFKANHRYIDPVEVFLGSRYDQKLSKDGIPQQIPRKDTCQYISIAETMRHIISIDGFINLFQAYKLDKSTRDFALCCIQDGFYYYSNPTFTAIDTITIELYIDDVELVNPLGSHTGIHKLGFVYFTIKDLPVSLQSSLGSIFLTNVHYSLDVEKYGYKAIFEPLIQDLKQLLDHGIEFRGNTYKIALWQILGDNLGLNKLFGFVECFSANFCCRFCLVHKNEMHKMFKEDNSLLRHKVGHDAHVRDVIDENITTVCAMCGVKSDCPFNELGYWHVTNNLVVDVMHDLLEGWCATETYLILYQYIFKDKFLTLSVLNDRISNFNYGKCDSLCKPVPIKREKLSNLDGSNGQSASQMWVLMRILPLLIGDKVPYNNDFWNLYLLMLTIIDTLMAPVISLPETYALAENIADHHKLFLILFPNRHLTPKMHFALHYPRIIRQLGPPVRYWSMRYESKHYPSKKCASSSGNFLNVAKTVAVRHQLKMAHIFNKKNFKMPCITNILGSKYVQVCNSKQKELLCTIDGLTDQMEVITCNSLCYNGTVYSKNRAVLIGCVDDLPLFGKIKELFLHDNDAYLASSNFSSVPTSDSTVPPCNTDITYSCINDSLTIFPHPVCDISDLDASDEQWFSPGVRGAPATGFIADRFKNFRARNLSDVEKEELGIGQIKKNIKEKIIKYQGTEDSSVEFLQKQQWLKENTSPPDKVLLLMQETFEGRRFEISRNATNFVSNWPRILDPHVIEAEFNMLYGEQKSDSLCLGFGMTANLIIHQAKHCGRKCAEEFANSLNFDLDSTEPSSEKICCALTLLPLLLPQRVFRRNGPKKLKIRPTSSQTLDHFIQFIPVGEGIDKFMKDDRLLGGERSQPFILAIGEKCRPQQLFLIFEENCIEVNTILKAVDLCFKLTFILNLEFSPYCSNVWHFLNNSFYKCDLQQDMPSCVRELKKK</sequence>
<evidence type="ECO:0000313" key="1">
    <source>
        <dbReference type="EMBL" id="GFY32645.1"/>
    </source>
</evidence>
<dbReference type="AlphaFoldDB" id="A0A8X6WD54"/>
<reference evidence="1" key="1">
    <citation type="submission" date="2020-08" db="EMBL/GenBank/DDBJ databases">
        <title>Multicomponent nature underlies the extraordinary mechanical properties of spider dragline silk.</title>
        <authorList>
            <person name="Kono N."/>
            <person name="Nakamura H."/>
            <person name="Mori M."/>
            <person name="Yoshida Y."/>
            <person name="Ohtoshi R."/>
            <person name="Malay A.D."/>
            <person name="Moran D.A.P."/>
            <person name="Tomita M."/>
            <person name="Numata K."/>
            <person name="Arakawa K."/>
        </authorList>
    </citation>
    <scope>NUCLEOTIDE SEQUENCE</scope>
</reference>
<dbReference type="PANTHER" id="PTHR31912:SF34">
    <property type="entry name" value="NOTOCHORD-RELATED PROTEIN"/>
    <property type="match status" value="1"/>
</dbReference>
<dbReference type="PANTHER" id="PTHR31912">
    <property type="entry name" value="IP13529P"/>
    <property type="match status" value="1"/>
</dbReference>
<comment type="caution">
    <text evidence="1">The sequence shown here is derived from an EMBL/GenBank/DDBJ whole genome shotgun (WGS) entry which is preliminary data.</text>
</comment>
<evidence type="ECO:0000313" key="2">
    <source>
        <dbReference type="Proteomes" id="UP000887159"/>
    </source>
</evidence>
<name>A0A8X6WD54_TRICX</name>
<accession>A0A8X6WD54</accession>